<proteinExistence type="predicted"/>
<reference evidence="2 3" key="1">
    <citation type="journal article" date="2016" name="Mol. Biol. Evol.">
        <title>Comparative Genomics of Early-Diverging Mushroom-Forming Fungi Provides Insights into the Origins of Lignocellulose Decay Capabilities.</title>
        <authorList>
            <person name="Nagy L.G."/>
            <person name="Riley R."/>
            <person name="Tritt A."/>
            <person name="Adam C."/>
            <person name="Daum C."/>
            <person name="Floudas D."/>
            <person name="Sun H."/>
            <person name="Yadav J.S."/>
            <person name="Pangilinan J."/>
            <person name="Larsson K.H."/>
            <person name="Matsuura K."/>
            <person name="Barry K."/>
            <person name="Labutti K."/>
            <person name="Kuo R."/>
            <person name="Ohm R.A."/>
            <person name="Bhattacharya S.S."/>
            <person name="Shirouzu T."/>
            <person name="Yoshinaga Y."/>
            <person name="Martin F.M."/>
            <person name="Grigoriev I.V."/>
            <person name="Hibbett D.S."/>
        </authorList>
    </citation>
    <scope>NUCLEOTIDE SEQUENCE [LARGE SCALE GENOMIC DNA]</scope>
    <source>
        <strain evidence="2 3">93-53</strain>
    </source>
</reference>
<dbReference type="AlphaFoldDB" id="A0A165D9U5"/>
<organism evidence="2 3">
    <name type="scientific">Laetiporus sulphureus 93-53</name>
    <dbReference type="NCBI Taxonomy" id="1314785"/>
    <lineage>
        <taxon>Eukaryota</taxon>
        <taxon>Fungi</taxon>
        <taxon>Dikarya</taxon>
        <taxon>Basidiomycota</taxon>
        <taxon>Agaricomycotina</taxon>
        <taxon>Agaricomycetes</taxon>
        <taxon>Polyporales</taxon>
        <taxon>Laetiporus</taxon>
    </lineage>
</organism>
<name>A0A165D9U5_9APHY</name>
<dbReference type="RefSeq" id="XP_040762141.1">
    <property type="nucleotide sequence ID" value="XM_040909401.1"/>
</dbReference>
<gene>
    <name evidence="2" type="ORF">LAESUDRAFT_728266</name>
</gene>
<feature type="region of interest" description="Disordered" evidence="1">
    <location>
        <begin position="1"/>
        <end position="23"/>
    </location>
</feature>
<evidence type="ECO:0000256" key="1">
    <source>
        <dbReference type="SAM" id="MobiDB-lite"/>
    </source>
</evidence>
<sequence>MAHIGDHQRVDEHMPMTDGTSPDIDSIQHFIGELYQASVIAGHAPCAALHYDPPQDQESSEVASL</sequence>
<dbReference type="EMBL" id="KV427637">
    <property type="protein sequence ID" value="KZT04401.1"/>
    <property type="molecule type" value="Genomic_DNA"/>
</dbReference>
<protein>
    <submittedName>
        <fullName evidence="2">Uncharacterized protein</fullName>
    </submittedName>
</protein>
<dbReference type="InParanoid" id="A0A165D9U5"/>
<dbReference type="Proteomes" id="UP000076871">
    <property type="component" value="Unassembled WGS sequence"/>
</dbReference>
<evidence type="ECO:0000313" key="3">
    <source>
        <dbReference type="Proteomes" id="UP000076871"/>
    </source>
</evidence>
<dbReference type="GeneID" id="63826430"/>
<keyword evidence="3" id="KW-1185">Reference proteome</keyword>
<evidence type="ECO:0000313" key="2">
    <source>
        <dbReference type="EMBL" id="KZT04401.1"/>
    </source>
</evidence>
<feature type="compositionally biased region" description="Basic and acidic residues" evidence="1">
    <location>
        <begin position="1"/>
        <end position="15"/>
    </location>
</feature>
<accession>A0A165D9U5</accession>